<dbReference type="RefSeq" id="WP_009205647.1">
    <property type="nucleotide sequence ID" value="NC_022357.1"/>
</dbReference>
<keyword evidence="9" id="KW-1185">Reference proteome</keyword>
<feature type="transmembrane region" description="Helical" evidence="6">
    <location>
        <begin position="418"/>
        <end position="443"/>
    </location>
</feature>
<feature type="transmembrane region" description="Helical" evidence="6">
    <location>
        <begin position="20"/>
        <end position="40"/>
    </location>
</feature>
<dbReference type="eggNOG" id="COG3127">
    <property type="taxonomic scope" value="Bacteria"/>
</dbReference>
<dbReference type="STRING" id="1163617.SCD_n01575"/>
<evidence type="ECO:0000256" key="2">
    <source>
        <dbReference type="ARBA" id="ARBA00022475"/>
    </source>
</evidence>
<dbReference type="PANTHER" id="PTHR30287:SF1">
    <property type="entry name" value="INNER MEMBRANE PROTEIN"/>
    <property type="match status" value="1"/>
</dbReference>
<dbReference type="InterPro" id="IPR003838">
    <property type="entry name" value="ABC3_permease_C"/>
</dbReference>
<dbReference type="InterPro" id="IPR038766">
    <property type="entry name" value="Membrane_comp_ABC_pdt"/>
</dbReference>
<dbReference type="AlphaFoldDB" id="S6AH28"/>
<dbReference type="Pfam" id="PF02687">
    <property type="entry name" value="FtsX"/>
    <property type="match status" value="2"/>
</dbReference>
<dbReference type="Proteomes" id="UP000015559">
    <property type="component" value="Chromosome"/>
</dbReference>
<evidence type="ECO:0000313" key="8">
    <source>
        <dbReference type="EMBL" id="BAN35396.1"/>
    </source>
</evidence>
<evidence type="ECO:0000256" key="1">
    <source>
        <dbReference type="ARBA" id="ARBA00004651"/>
    </source>
</evidence>
<sequence>MNSFALSLRMLRREWRAGELRVLAVALVIAVASVTSVGFFTDRVGRALAQQANMLLGADLALISDHPLDRDFEREALQRGLQTAHTLSFPSMVLHGERAQLAEIKAVSRNYPLRGQLRVTQLPYAPDRVSSEIPETGSVWPDQRLFNQMDAGAGAELEVGTSHLAVSAILTREPDRAGVLFNIAPRLLMNIQDIPATGLIQEGSRVSYRLLVAGEAVTVESFRAWAATRLKRGESLEGVSDARPEIRAALSRAERFLGLAALTSIILAAVAVVMATRRFMARHLDNCAVMRCLGAQQRLIFRLYLIQFLLLGMLASLIGCLLGYFGQMVLAHQLGNMISADLPLPSMLPAVQGILTGMVTLLGFSLPFLQQLKHVPALRVLRREIGPPGRFGLFGFALGLAGISGLVLWQAGDVRLGGYALAGLFAATLVAALLALLLIRALSGMRRQAAASWRYGLANIARRAGGSVAQVSAFSLGMLMLLLLTVVRGDLMQSWQSTLPADAPNRFVINIQPDQVKLLREFFHARHLPPPLLYPMVRGRLLAVNGKPVATVEYPDQRAQRLLEREFNLSWSGLLPDENQLVAGKWWPQSGHGSAQLSVEEGIAQTLGIKLGDELSYSVGGTNFSARVVNLRKVNWDSFRVNFFVIASPGVLEKFPASYITSFHLPEAQGVLLDEMVKAFPNLTVIDVAAVMNEVRTIMDRVAGAVEFVFLFTWVMGFTVLYAAIAATRDERVYETAILRTLGASRRQLMAGLFAEFSGIGMLAGLVAALGASGTSYILSTRILSLPYVFNFWLLPVGMLAGAAAIGVAGIAGCYSVLNQPPLQTIRDSS</sequence>
<keyword evidence="2" id="KW-1003">Cell membrane</keyword>
<dbReference type="OrthoDB" id="5292592at2"/>
<dbReference type="KEGG" id="sdr:SCD_n01575"/>
<accession>S6AH28</accession>
<comment type="subcellular location">
    <subcellularLocation>
        <location evidence="1">Cell membrane</location>
        <topology evidence="1">Multi-pass membrane protein</topology>
    </subcellularLocation>
</comment>
<dbReference type="GO" id="GO:0005886">
    <property type="term" value="C:plasma membrane"/>
    <property type="evidence" value="ECO:0007669"/>
    <property type="project" value="UniProtKB-SubCell"/>
</dbReference>
<evidence type="ECO:0000256" key="4">
    <source>
        <dbReference type="ARBA" id="ARBA00022989"/>
    </source>
</evidence>
<feature type="transmembrane region" description="Helical" evidence="6">
    <location>
        <begin position="256"/>
        <end position="275"/>
    </location>
</feature>
<evidence type="ECO:0000256" key="5">
    <source>
        <dbReference type="ARBA" id="ARBA00023136"/>
    </source>
</evidence>
<keyword evidence="4 6" id="KW-1133">Transmembrane helix</keyword>
<feature type="transmembrane region" description="Helical" evidence="6">
    <location>
        <begin position="390"/>
        <end position="412"/>
    </location>
</feature>
<keyword evidence="5 6" id="KW-0472">Membrane</keyword>
<evidence type="ECO:0000313" key="9">
    <source>
        <dbReference type="Proteomes" id="UP000015559"/>
    </source>
</evidence>
<feature type="transmembrane region" description="Helical" evidence="6">
    <location>
        <begin position="303"/>
        <end position="326"/>
    </location>
</feature>
<protein>
    <recommendedName>
        <fullName evidence="7">ABC3 transporter permease C-terminal domain-containing protein</fullName>
    </recommendedName>
</protein>
<proteinExistence type="predicted"/>
<reference evidence="8 9" key="1">
    <citation type="journal article" date="2012" name="Appl. Environ. Microbiol.">
        <title>Draft genome sequence of a psychrotolerant sulfur-oxidizing bacterium, Sulfuricella denitrificans skB26, and proteomic insights into cold adaptation.</title>
        <authorList>
            <person name="Watanabe T."/>
            <person name="Kojima H."/>
            <person name="Fukui M."/>
        </authorList>
    </citation>
    <scope>NUCLEOTIDE SEQUENCE [LARGE SCALE GENOMIC DNA]</scope>
    <source>
        <strain evidence="9">skB26</strain>
    </source>
</reference>
<dbReference type="HOGENOM" id="CLU_009475_0_0_4"/>
<feature type="transmembrane region" description="Helical" evidence="6">
    <location>
        <begin position="346"/>
        <end position="369"/>
    </location>
</feature>
<dbReference type="PANTHER" id="PTHR30287">
    <property type="entry name" value="MEMBRANE COMPONENT OF PREDICTED ABC SUPERFAMILY METABOLITE UPTAKE TRANSPORTER"/>
    <property type="match status" value="1"/>
</dbReference>
<keyword evidence="3 6" id="KW-0812">Transmembrane</keyword>
<name>S6AH28_SULDS</name>
<evidence type="ECO:0000259" key="7">
    <source>
        <dbReference type="Pfam" id="PF02687"/>
    </source>
</evidence>
<feature type="domain" description="ABC3 transporter permease C-terminal" evidence="7">
    <location>
        <begin position="260"/>
        <end position="367"/>
    </location>
</feature>
<feature type="domain" description="ABC3 transporter permease C-terminal" evidence="7">
    <location>
        <begin position="708"/>
        <end position="822"/>
    </location>
</feature>
<feature type="transmembrane region" description="Helical" evidence="6">
    <location>
        <begin position="749"/>
        <end position="772"/>
    </location>
</feature>
<organism evidence="8 9">
    <name type="scientific">Sulfuricella denitrificans (strain DSM 22764 / NBRC 105220 / skB26)</name>
    <dbReference type="NCBI Taxonomy" id="1163617"/>
    <lineage>
        <taxon>Bacteria</taxon>
        <taxon>Pseudomonadati</taxon>
        <taxon>Pseudomonadota</taxon>
        <taxon>Betaproteobacteria</taxon>
        <taxon>Nitrosomonadales</taxon>
        <taxon>Sulfuricellaceae</taxon>
        <taxon>Sulfuricella</taxon>
    </lineage>
</organism>
<evidence type="ECO:0000256" key="6">
    <source>
        <dbReference type="SAM" id="Phobius"/>
    </source>
</evidence>
<feature type="transmembrane region" description="Helical" evidence="6">
    <location>
        <begin position="792"/>
        <end position="818"/>
    </location>
</feature>
<gene>
    <name evidence="8" type="ORF">SCD_n01575</name>
</gene>
<dbReference type="EMBL" id="AP013066">
    <property type="protein sequence ID" value="BAN35396.1"/>
    <property type="molecule type" value="Genomic_DNA"/>
</dbReference>
<evidence type="ECO:0000256" key="3">
    <source>
        <dbReference type="ARBA" id="ARBA00022692"/>
    </source>
</evidence>
<feature type="transmembrane region" description="Helical" evidence="6">
    <location>
        <begin position="464"/>
        <end position="487"/>
    </location>
</feature>
<feature type="transmembrane region" description="Helical" evidence="6">
    <location>
        <begin position="708"/>
        <end position="728"/>
    </location>
</feature>